<accession>A0A177ZHN0</accession>
<dbReference type="AlphaFoldDB" id="A0A177ZHN0"/>
<dbReference type="EMBL" id="LDJR01000060">
    <property type="protein sequence ID" value="OAK67274.1"/>
    <property type="molecule type" value="Genomic_DNA"/>
</dbReference>
<proteinExistence type="predicted"/>
<dbReference type="Proteomes" id="UP000077881">
    <property type="component" value="Unassembled WGS sequence"/>
</dbReference>
<comment type="caution">
    <text evidence="1">The sequence shown here is derived from an EMBL/GenBank/DDBJ whole genome shotgun (WGS) entry which is preliminary data.</text>
</comment>
<gene>
    <name evidence="1" type="ORF">ABB05_19125</name>
</gene>
<dbReference type="PATRIC" id="fig|217031.6.peg.4152"/>
<organism evidence="1 2">
    <name type="scientific">Lederbergia galactosidilytica</name>
    <dbReference type="NCBI Taxonomy" id="217031"/>
    <lineage>
        <taxon>Bacteria</taxon>
        <taxon>Bacillati</taxon>
        <taxon>Bacillota</taxon>
        <taxon>Bacilli</taxon>
        <taxon>Bacillales</taxon>
        <taxon>Bacillaceae</taxon>
        <taxon>Lederbergia</taxon>
    </lineage>
</organism>
<reference evidence="1 2" key="1">
    <citation type="submission" date="2015-05" db="EMBL/GenBank/DDBJ databases">
        <title>Comparison of genome.</title>
        <authorList>
            <person name="Zheng Z."/>
            <person name="Sun M."/>
        </authorList>
    </citation>
    <scope>NUCLEOTIDE SEQUENCE [LARGE SCALE GENOMIC DNA]</scope>
    <source>
        <strain evidence="1 2">G25-74</strain>
    </source>
</reference>
<sequence length="70" mass="8134">MKDQEDRRFHLLFGISLFVSPLPNNFKNPQNGDMTVRIALAVTTQWMEYGKAKFALVYWQTQNSPVLCLD</sequence>
<keyword evidence="2" id="KW-1185">Reference proteome</keyword>
<protein>
    <submittedName>
        <fullName evidence="1">Uncharacterized protein</fullName>
    </submittedName>
</protein>
<evidence type="ECO:0000313" key="1">
    <source>
        <dbReference type="EMBL" id="OAK67274.1"/>
    </source>
</evidence>
<evidence type="ECO:0000313" key="2">
    <source>
        <dbReference type="Proteomes" id="UP000077881"/>
    </source>
</evidence>
<name>A0A177ZHN0_9BACI</name>